<dbReference type="GO" id="GO:0004523">
    <property type="term" value="F:RNA-DNA hybrid ribonuclease activity"/>
    <property type="evidence" value="ECO:0007669"/>
    <property type="project" value="InterPro"/>
</dbReference>
<feature type="domain" description="RNase H type-1" evidence="1">
    <location>
        <begin position="11"/>
        <end position="138"/>
    </location>
</feature>
<dbReference type="Gene3D" id="3.30.420.10">
    <property type="entry name" value="Ribonuclease H-like superfamily/Ribonuclease H"/>
    <property type="match status" value="1"/>
</dbReference>
<dbReference type="Proteomes" id="UP000504610">
    <property type="component" value="Chromosome 9"/>
</dbReference>
<dbReference type="RefSeq" id="XP_018453777.1">
    <property type="nucleotide sequence ID" value="XM_018598275.1"/>
</dbReference>
<dbReference type="InterPro" id="IPR036397">
    <property type="entry name" value="RNaseH_sf"/>
</dbReference>
<dbReference type="InterPro" id="IPR002156">
    <property type="entry name" value="RNaseH_domain"/>
</dbReference>
<reference evidence="3" key="2">
    <citation type="submission" date="2025-08" db="UniProtKB">
        <authorList>
            <consortium name="RefSeq"/>
        </authorList>
    </citation>
    <scope>IDENTIFICATION</scope>
    <source>
        <tissue evidence="3">Leaf</tissue>
    </source>
</reference>
<keyword evidence="2" id="KW-1185">Reference proteome</keyword>
<evidence type="ECO:0000313" key="2">
    <source>
        <dbReference type="Proteomes" id="UP000504610"/>
    </source>
</evidence>
<dbReference type="PANTHER" id="PTHR34146">
    <property type="entry name" value="POLYNUCLEOTIDYL TRANSFERASE, RIBONUCLEASE H-LIKE SUPERFAMILY PROTEIN-RELATED"/>
    <property type="match status" value="1"/>
</dbReference>
<dbReference type="InterPro" id="IPR012337">
    <property type="entry name" value="RNaseH-like_sf"/>
</dbReference>
<dbReference type="OrthoDB" id="1113032at2759"/>
<accession>A0A6J0L0V5</accession>
<sequence length="150" mass="16894">MPSSIQYYCQVDASWKNDKEVAGVGWSLHSMQGNQLLQGSTSIRATNTPGEAETEALRIAVTQVRALAFDKVHFVNDCKTIVDELVQYITGATIGKVRNTENISMIQDIARVAKDNGFTFSYMPRNILWLVDELAKKARCNNQNYVITWF</sequence>
<dbReference type="KEGG" id="rsz:108824909"/>
<gene>
    <name evidence="3" type="primary">LOC108824909</name>
</gene>
<dbReference type="GO" id="GO:0003676">
    <property type="term" value="F:nucleic acid binding"/>
    <property type="evidence" value="ECO:0007669"/>
    <property type="project" value="InterPro"/>
</dbReference>
<evidence type="ECO:0000259" key="1">
    <source>
        <dbReference type="Pfam" id="PF13456"/>
    </source>
</evidence>
<evidence type="ECO:0000313" key="3">
    <source>
        <dbReference type="RefSeq" id="XP_018453777.1"/>
    </source>
</evidence>
<dbReference type="PANTHER" id="PTHR34146:SF3">
    <property type="entry name" value="POLYNUCLEOTIDYL TRANSFERASE, RIBONUCLEASE H-LIKE SUPERFAMILY PROTEIN"/>
    <property type="match status" value="1"/>
</dbReference>
<protein>
    <submittedName>
        <fullName evidence="3">Uncharacterized protein LOC108824909</fullName>
    </submittedName>
</protein>
<dbReference type="GeneID" id="108824909"/>
<dbReference type="Pfam" id="PF13456">
    <property type="entry name" value="RVT_3"/>
    <property type="match status" value="1"/>
</dbReference>
<name>A0A6J0L0V5_RAPSA</name>
<proteinExistence type="predicted"/>
<dbReference type="AlphaFoldDB" id="A0A6J0L0V5"/>
<organism evidence="2 3">
    <name type="scientific">Raphanus sativus</name>
    <name type="common">Radish</name>
    <name type="synonym">Raphanus raphanistrum var. sativus</name>
    <dbReference type="NCBI Taxonomy" id="3726"/>
    <lineage>
        <taxon>Eukaryota</taxon>
        <taxon>Viridiplantae</taxon>
        <taxon>Streptophyta</taxon>
        <taxon>Embryophyta</taxon>
        <taxon>Tracheophyta</taxon>
        <taxon>Spermatophyta</taxon>
        <taxon>Magnoliopsida</taxon>
        <taxon>eudicotyledons</taxon>
        <taxon>Gunneridae</taxon>
        <taxon>Pentapetalae</taxon>
        <taxon>rosids</taxon>
        <taxon>malvids</taxon>
        <taxon>Brassicales</taxon>
        <taxon>Brassicaceae</taxon>
        <taxon>Brassiceae</taxon>
        <taxon>Raphanus</taxon>
    </lineage>
</organism>
<dbReference type="SUPFAM" id="SSF53098">
    <property type="entry name" value="Ribonuclease H-like"/>
    <property type="match status" value="1"/>
</dbReference>
<reference evidence="2" key="1">
    <citation type="journal article" date="2019" name="Database">
        <title>The radish genome database (RadishGD): an integrated information resource for radish genomics.</title>
        <authorList>
            <person name="Yu H.J."/>
            <person name="Baek S."/>
            <person name="Lee Y.J."/>
            <person name="Cho A."/>
            <person name="Mun J.H."/>
        </authorList>
    </citation>
    <scope>NUCLEOTIDE SEQUENCE [LARGE SCALE GENOMIC DNA]</scope>
    <source>
        <strain evidence="2">cv. WK10039</strain>
    </source>
</reference>